<dbReference type="EMBL" id="FN554973">
    <property type="protein sequence ID" value="CBH15689.1"/>
    <property type="molecule type" value="Genomic_DNA"/>
</dbReference>
<evidence type="ECO:0000313" key="14">
    <source>
        <dbReference type="EMBL" id="CBH15689.1"/>
    </source>
</evidence>
<feature type="domain" description="RING-type" evidence="13">
    <location>
        <begin position="8"/>
        <end position="51"/>
    </location>
</feature>
<dbReference type="OrthoDB" id="6270329at2759"/>
<gene>
    <name evidence="14" type="ORF">TbgDal_X7780</name>
</gene>
<dbReference type="PROSITE" id="PS50089">
    <property type="entry name" value="ZF_RING_2"/>
    <property type="match status" value="1"/>
</dbReference>
<evidence type="ECO:0000256" key="9">
    <source>
        <dbReference type="ARBA" id="ARBA00022833"/>
    </source>
</evidence>
<dbReference type="Gene3D" id="3.30.40.10">
    <property type="entry name" value="Zinc/RING finger domain, C3HC4 (zinc finger)"/>
    <property type="match status" value="1"/>
</dbReference>
<evidence type="ECO:0000256" key="4">
    <source>
        <dbReference type="ARBA" id="ARBA00012483"/>
    </source>
</evidence>
<feature type="region of interest" description="Disordered" evidence="12">
    <location>
        <begin position="70"/>
        <end position="105"/>
    </location>
</feature>
<evidence type="ECO:0000256" key="7">
    <source>
        <dbReference type="ARBA" id="ARBA00022771"/>
    </source>
</evidence>
<proteinExistence type="predicted"/>
<dbReference type="SUPFAM" id="SSF57850">
    <property type="entry name" value="RING/U-box"/>
    <property type="match status" value="1"/>
</dbReference>
<dbReference type="RefSeq" id="XP_011777953.1">
    <property type="nucleotide sequence ID" value="XM_011779651.1"/>
</dbReference>
<dbReference type="GeneID" id="23865887"/>
<comment type="pathway">
    <text evidence="3">Protein modification; protein ubiquitination.</text>
</comment>
<dbReference type="KEGG" id="tbg:TbgDal_X7780"/>
<comment type="subcellular location">
    <subcellularLocation>
        <location evidence="2">Endomembrane system</location>
    </subcellularLocation>
</comment>
<evidence type="ECO:0000256" key="2">
    <source>
        <dbReference type="ARBA" id="ARBA00004308"/>
    </source>
</evidence>
<dbReference type="GO" id="GO:0061630">
    <property type="term" value="F:ubiquitin protein ligase activity"/>
    <property type="evidence" value="ECO:0007669"/>
    <property type="project" value="UniProtKB-EC"/>
</dbReference>
<evidence type="ECO:0000256" key="5">
    <source>
        <dbReference type="ARBA" id="ARBA00022679"/>
    </source>
</evidence>
<dbReference type="AlphaFoldDB" id="D0A345"/>
<keyword evidence="9" id="KW-0862">Zinc</keyword>
<protein>
    <recommendedName>
        <fullName evidence="4">RING-type E3 ubiquitin transferase</fullName>
        <ecNumber evidence="4">2.3.2.27</ecNumber>
    </recommendedName>
</protein>
<dbReference type="EC" id="2.3.2.27" evidence="4"/>
<keyword evidence="7 11" id="KW-0863">Zinc-finger</keyword>
<evidence type="ECO:0000256" key="10">
    <source>
        <dbReference type="ARBA" id="ARBA00023136"/>
    </source>
</evidence>
<evidence type="ECO:0000256" key="12">
    <source>
        <dbReference type="SAM" id="MobiDB-lite"/>
    </source>
</evidence>
<evidence type="ECO:0000256" key="6">
    <source>
        <dbReference type="ARBA" id="ARBA00022723"/>
    </source>
</evidence>
<evidence type="ECO:0000256" key="3">
    <source>
        <dbReference type="ARBA" id="ARBA00004906"/>
    </source>
</evidence>
<evidence type="ECO:0000259" key="13">
    <source>
        <dbReference type="PROSITE" id="PS50089"/>
    </source>
</evidence>
<dbReference type="Pfam" id="PF13445">
    <property type="entry name" value="zf-RING_UBOX"/>
    <property type="match status" value="1"/>
</dbReference>
<dbReference type="GO" id="GO:0005783">
    <property type="term" value="C:endoplasmic reticulum"/>
    <property type="evidence" value="ECO:0007669"/>
    <property type="project" value="InterPro"/>
</dbReference>
<dbReference type="SMART" id="SM00184">
    <property type="entry name" value="RING"/>
    <property type="match status" value="1"/>
</dbReference>
<dbReference type="PANTHER" id="PTHR12313">
    <property type="entry name" value="E3 UBIQUITIN-PROTEIN LIGASE RNF5-RELATED"/>
    <property type="match status" value="1"/>
</dbReference>
<keyword evidence="5" id="KW-0808">Transferase</keyword>
<accession>D0A345</accession>
<reference evidence="15" key="1">
    <citation type="journal article" date="2010" name="PLoS Negl. Trop. Dis.">
        <title>The genome sequence of Trypanosoma brucei gambiense, causative agent of chronic human african trypanosomiasis.</title>
        <authorList>
            <person name="Jackson A.P."/>
            <person name="Sanders M."/>
            <person name="Berry A."/>
            <person name="McQuillan J."/>
            <person name="Aslett M.A."/>
            <person name="Quail M.A."/>
            <person name="Chukualim B."/>
            <person name="Capewell P."/>
            <person name="MacLeod A."/>
            <person name="Melville S.E."/>
            <person name="Gibson W."/>
            <person name="Barry J.D."/>
            <person name="Berriman M."/>
            <person name="Hertz-Fowler C."/>
        </authorList>
    </citation>
    <scope>NUCLEOTIDE SEQUENCE [LARGE SCALE GENOMIC DNA]</scope>
    <source>
        <strain evidence="15">MHOM/CI/86/DAL972</strain>
    </source>
</reference>
<name>D0A345_TRYB9</name>
<evidence type="ECO:0000256" key="8">
    <source>
        <dbReference type="ARBA" id="ARBA00022786"/>
    </source>
</evidence>
<dbReference type="FunFam" id="3.30.40.10:FF:001159">
    <property type="entry name" value="Predicted protein"/>
    <property type="match status" value="1"/>
</dbReference>
<evidence type="ECO:0000313" key="15">
    <source>
        <dbReference type="Proteomes" id="UP000002316"/>
    </source>
</evidence>
<sequence>MSRTDFSCAICYEVASEPVVTRCGHLFCWRCLSRWLHPPRSAVNTECPVCRGRVDENVNGDIIPLYGKGRSEGASSSFQRSSRWTQGASHGPPPRPAAARVPSSSDGNSFRLRGAFPFLSSTSFFFFSSDPYSLIAISLLWAMYQLPWREWLTNLSTYLGGVSNTVPTADEGGSNVGAVPSPQRSDDLHSREVGEAITRHVRSAMVLALGLLATSFFMV</sequence>
<keyword evidence="10" id="KW-0472">Membrane</keyword>
<dbReference type="UniPathway" id="UPA00143"/>
<evidence type="ECO:0000256" key="1">
    <source>
        <dbReference type="ARBA" id="ARBA00000900"/>
    </source>
</evidence>
<keyword evidence="6" id="KW-0479">Metal-binding</keyword>
<dbReference type="GO" id="GO:0008270">
    <property type="term" value="F:zinc ion binding"/>
    <property type="evidence" value="ECO:0007669"/>
    <property type="project" value="UniProtKB-KW"/>
</dbReference>
<organism evidence="14 15">
    <name type="scientific">Trypanosoma brucei gambiense (strain MHOM/CI/86/DAL972)</name>
    <dbReference type="NCBI Taxonomy" id="679716"/>
    <lineage>
        <taxon>Eukaryota</taxon>
        <taxon>Discoba</taxon>
        <taxon>Euglenozoa</taxon>
        <taxon>Kinetoplastea</taxon>
        <taxon>Metakinetoplastina</taxon>
        <taxon>Trypanosomatida</taxon>
        <taxon>Trypanosomatidae</taxon>
        <taxon>Trypanosoma</taxon>
    </lineage>
</organism>
<dbReference type="GO" id="GO:0016567">
    <property type="term" value="P:protein ubiquitination"/>
    <property type="evidence" value="ECO:0007669"/>
    <property type="project" value="UniProtKB-UniPathway"/>
</dbReference>
<dbReference type="CDD" id="cd16534">
    <property type="entry name" value="RING-HC_RNF5-like"/>
    <property type="match status" value="1"/>
</dbReference>
<feature type="region of interest" description="Disordered" evidence="12">
    <location>
        <begin position="169"/>
        <end position="188"/>
    </location>
</feature>
<dbReference type="Proteomes" id="UP000002316">
    <property type="component" value="Chromosome 10"/>
</dbReference>
<dbReference type="InterPro" id="IPR045103">
    <property type="entry name" value="RNF5/RNF185-like"/>
</dbReference>
<evidence type="ECO:0000256" key="11">
    <source>
        <dbReference type="PROSITE-ProRule" id="PRU00175"/>
    </source>
</evidence>
<feature type="compositionally biased region" description="Polar residues" evidence="12">
    <location>
        <begin position="73"/>
        <end position="86"/>
    </location>
</feature>
<dbReference type="GO" id="GO:0006511">
    <property type="term" value="P:ubiquitin-dependent protein catabolic process"/>
    <property type="evidence" value="ECO:0007669"/>
    <property type="project" value="InterPro"/>
</dbReference>
<dbReference type="InterPro" id="IPR001841">
    <property type="entry name" value="Znf_RING"/>
</dbReference>
<dbReference type="InterPro" id="IPR017907">
    <property type="entry name" value="Znf_RING_CS"/>
</dbReference>
<comment type="catalytic activity">
    <reaction evidence="1">
        <text>S-ubiquitinyl-[E2 ubiquitin-conjugating enzyme]-L-cysteine + [acceptor protein]-L-lysine = [E2 ubiquitin-conjugating enzyme]-L-cysteine + N(6)-ubiquitinyl-[acceptor protein]-L-lysine.</text>
        <dbReference type="EC" id="2.3.2.27"/>
    </reaction>
</comment>
<dbReference type="InterPro" id="IPR013083">
    <property type="entry name" value="Znf_RING/FYVE/PHD"/>
</dbReference>
<keyword evidence="8" id="KW-0833">Ubl conjugation pathway</keyword>
<dbReference type="VEuPathDB" id="TriTrypDB:Tbg972.10.7780"/>
<dbReference type="PROSITE" id="PS00518">
    <property type="entry name" value="ZF_RING_1"/>
    <property type="match status" value="1"/>
</dbReference>
<dbReference type="InterPro" id="IPR027370">
    <property type="entry name" value="Znf-RING_euk"/>
</dbReference>